<protein>
    <submittedName>
        <fullName evidence="1">Uncharacterized protein</fullName>
    </submittedName>
</protein>
<dbReference type="AlphaFoldDB" id="A0A7W2TUU6"/>
<dbReference type="Proteomes" id="UP000539350">
    <property type="component" value="Unassembled WGS sequence"/>
</dbReference>
<reference evidence="1 2" key="1">
    <citation type="submission" date="2020-07" db="EMBL/GenBank/DDBJ databases">
        <title>Halieaceae bacterium, F7430, whole genome shotgun sequencing project.</title>
        <authorList>
            <person name="Jiang S."/>
            <person name="Liu Z.W."/>
            <person name="Du Z.J."/>
        </authorList>
    </citation>
    <scope>NUCLEOTIDE SEQUENCE [LARGE SCALE GENOMIC DNA]</scope>
    <source>
        <strain evidence="1 2">F7430</strain>
    </source>
</reference>
<evidence type="ECO:0000313" key="2">
    <source>
        <dbReference type="Proteomes" id="UP000539350"/>
    </source>
</evidence>
<accession>A0A7W2TUU6</accession>
<name>A0A7W2TUU6_9GAMM</name>
<comment type="caution">
    <text evidence="1">The sequence shown here is derived from an EMBL/GenBank/DDBJ whole genome shotgun (WGS) entry which is preliminary data.</text>
</comment>
<dbReference type="RefSeq" id="WP_182169252.1">
    <property type="nucleotide sequence ID" value="NZ_JACFXU010000013.1"/>
</dbReference>
<keyword evidence="2" id="KW-1185">Reference proteome</keyword>
<gene>
    <name evidence="1" type="ORF">H2508_04460</name>
</gene>
<sequence length="137" mass="16077">MTIVPANRLQGFFKPLPRFSNKVPSLYIDSLLVPDDPYEMKVYFVNNSGRSLEWLDLPYPMFQPYRSTSIESVRYLNIEHSEAVLVAEFDQVFDSDFLHRLSFKWKAAEQPLKEAQLLSKGCKKFHYHVLEWLSDDA</sequence>
<evidence type="ECO:0000313" key="1">
    <source>
        <dbReference type="EMBL" id="MBA6412358.1"/>
    </source>
</evidence>
<organism evidence="1 2">
    <name type="scientific">Sediminihaliea albiluteola</name>
    <dbReference type="NCBI Taxonomy" id="2758564"/>
    <lineage>
        <taxon>Bacteria</taxon>
        <taxon>Pseudomonadati</taxon>
        <taxon>Pseudomonadota</taxon>
        <taxon>Gammaproteobacteria</taxon>
        <taxon>Cellvibrionales</taxon>
        <taxon>Halieaceae</taxon>
        <taxon>Sediminihaliea</taxon>
    </lineage>
</organism>
<proteinExistence type="predicted"/>
<dbReference type="EMBL" id="JACFXU010000013">
    <property type="protein sequence ID" value="MBA6412358.1"/>
    <property type="molecule type" value="Genomic_DNA"/>
</dbReference>